<comment type="cofactor">
    <cofactor evidence="4">
        <name>Mg(2+)</name>
        <dbReference type="ChEBI" id="CHEBI:18420"/>
    </cofactor>
</comment>
<reference evidence="10" key="1">
    <citation type="submission" date="2015-12" db="EMBL/GenBank/DDBJ databases">
        <title>Update maize B73 reference genome by single molecule sequencing technologies.</title>
        <authorList>
            <consortium name="Maize Genome Sequencing Project"/>
            <person name="Ware D."/>
        </authorList>
    </citation>
    <scope>NUCLEOTIDE SEQUENCE</scope>
    <source>
        <tissue evidence="10">Seedling</tissue>
    </source>
</reference>
<protein>
    <recommendedName>
        <fullName evidence="4">ATP-dependent DNA helicase</fullName>
        <ecNumber evidence="4">5.6.2.3</ecNumber>
    </recommendedName>
</protein>
<dbReference type="InterPro" id="IPR027417">
    <property type="entry name" value="P-loop_NTPase"/>
</dbReference>
<evidence type="ECO:0000259" key="6">
    <source>
        <dbReference type="Pfam" id="PF02902"/>
    </source>
</evidence>
<dbReference type="InterPro" id="IPR038765">
    <property type="entry name" value="Papain-like_cys_pep_sf"/>
</dbReference>
<feature type="domain" description="Ubiquitin-like protease family profile" evidence="6">
    <location>
        <begin position="1290"/>
        <end position="1351"/>
    </location>
</feature>
<dbReference type="GO" id="GO:0006310">
    <property type="term" value="P:DNA recombination"/>
    <property type="evidence" value="ECO:0007669"/>
    <property type="project" value="UniProtKB-KW"/>
</dbReference>
<keyword evidence="4" id="KW-0347">Helicase</keyword>
<dbReference type="InterPro" id="IPR003653">
    <property type="entry name" value="Peptidase_C48_C"/>
</dbReference>
<dbReference type="PaxDb" id="4577-GRMZM2G003953_P02"/>
<dbReference type="GO" id="GO:0006281">
    <property type="term" value="P:DNA repair"/>
    <property type="evidence" value="ECO:0007669"/>
    <property type="project" value="UniProtKB-KW"/>
</dbReference>
<keyword evidence="4" id="KW-0233">DNA recombination</keyword>
<dbReference type="FunFam" id="3.40.50.300:FF:002884">
    <property type="entry name" value="ATP-dependent DNA helicase"/>
    <property type="match status" value="1"/>
</dbReference>
<dbReference type="CDD" id="cd18809">
    <property type="entry name" value="SF1_C_RecD"/>
    <property type="match status" value="1"/>
</dbReference>
<keyword evidence="4" id="KW-0227">DNA damage</keyword>
<keyword evidence="4" id="KW-0067">ATP-binding</keyword>
<dbReference type="PANTHER" id="PTHR10492">
    <property type="match status" value="1"/>
</dbReference>
<evidence type="ECO:0000256" key="4">
    <source>
        <dbReference type="RuleBase" id="RU363044"/>
    </source>
</evidence>
<dbReference type="GO" id="GO:0005524">
    <property type="term" value="F:ATP binding"/>
    <property type="evidence" value="ECO:0007669"/>
    <property type="project" value="UniProtKB-KW"/>
</dbReference>
<dbReference type="PANTHER" id="PTHR10492:SF92">
    <property type="entry name" value="ATP-DEPENDENT DNA HELICASE"/>
    <property type="match status" value="1"/>
</dbReference>
<dbReference type="GO" id="GO:0000723">
    <property type="term" value="P:telomere maintenance"/>
    <property type="evidence" value="ECO:0007669"/>
    <property type="project" value="InterPro"/>
</dbReference>
<dbReference type="GO" id="GO:0008234">
    <property type="term" value="F:cysteine-type peptidase activity"/>
    <property type="evidence" value="ECO:0007669"/>
    <property type="project" value="InterPro"/>
</dbReference>
<organism evidence="10">
    <name type="scientific">Zea mays</name>
    <name type="common">Maize</name>
    <dbReference type="NCBI Taxonomy" id="4577"/>
    <lineage>
        <taxon>Eukaryota</taxon>
        <taxon>Viridiplantae</taxon>
        <taxon>Streptophyta</taxon>
        <taxon>Embryophyta</taxon>
        <taxon>Tracheophyta</taxon>
        <taxon>Spermatophyta</taxon>
        <taxon>Magnoliopsida</taxon>
        <taxon>Liliopsida</taxon>
        <taxon>Poales</taxon>
        <taxon>Poaceae</taxon>
        <taxon>PACMAD clade</taxon>
        <taxon>Panicoideae</taxon>
        <taxon>Andropogonodae</taxon>
        <taxon>Andropogoneae</taxon>
        <taxon>Tripsacinae</taxon>
        <taxon>Zea</taxon>
    </lineage>
</organism>
<evidence type="ECO:0000256" key="2">
    <source>
        <dbReference type="ARBA" id="ARBA00022670"/>
    </source>
</evidence>
<feature type="domain" description="DNA helicase Pif1-like 2B" evidence="9">
    <location>
        <begin position="1122"/>
        <end position="1163"/>
    </location>
</feature>
<name>A0A1D6Q756_MAIZE</name>
<dbReference type="eggNOG" id="KOG4322">
    <property type="taxonomic scope" value="Eukaryota"/>
</dbReference>
<comment type="similarity">
    <text evidence="4">Belongs to the helicase family.</text>
</comment>
<dbReference type="SUPFAM" id="SSF54001">
    <property type="entry name" value="Cysteine proteinases"/>
    <property type="match status" value="1"/>
</dbReference>
<sequence>MESPTYTPKVVHPTTDAIEPNGSAVTPCDWVIPDIASNPFLPASTQNEDADSLRMSTRPLRRKQHVPRGERQAILAYRNRQFEASISRNMATATEDTISDAEEGDDWTQPHMSAKINNNVQCRIQCHGAIVATNESASMTKQGSGVDHTQSKPRVISNVDDDDGVVFEDDADENKGYLFTGQYEDTDEDIEIDGSQDESTATDVPDPYDKVYSNIPEETHMLKTIPNCSYCTAKKFEYETPDVNLDGMQISQRLEYPWTKLMHTVRHIGQVMQMMKMRIRPGVFNPILHGKRLFQQFAVDTYIKIESSRLDYIRRNQDRLRADLYQGLVDSMLDGDIRAEKVGKQTVLSMSFIGGPRDMRHRYMDALALVRKFGKPDIFLTMTCNPNWDEIRRELLPRQTPQDRPDLVVRVFHAKLQELKHRLTKQDILGKVRAYVYVVEFQKRGLLHAHFLLIMQRKYKLTCPEQYDLLISAEIPSNKYTELRKMVIKHMMHGPCGSLNPNCPCTKGRKSCKNHYPRPFSDTTLQGKDSYPIYRRRDDDRKEKVRGCELDNRWVVPYNPYLLHVFNCHINVEACGSIKVVKYLFKYIYKGHDRASVVMRDASKADDDVDEIKQYRDARWVTPPEALWRIYGFELPPVMQLQLHLPNMHMVAFHERQMVERVVNRPGGDRSMLTAYFEANRLHEEAHGILYRDFPEWYTWQSGKGKVWQRRKRDTGGQVGRIVSAHLAEGERYYLRVLLNHVTGATSYVDLRTVDGVTLLTFREAAERRGLLESDNTLDECLTEHVLFQMPSVLRRLFATILSMGKDINTFPLPPIIDAYDDVIGTAREVYEEEIIQPTVGDVALKDSLNEEQRAAYDKIMSAIDTDQGGLFFVDGPGGTGKTYLYRVLLATLRNQGKIAVATATSGVAASIMPGGRTAHSRFKIPLTIDDGAVCSFTKQSGTTELLRKASLIIWDEASMTKRQAVEALDNSMRDIMGRPTLPFGGKTIIFGGDFRQILLVVRKGSRAQVVASSLRMSYLWESMSHLKLVSNMRAKTTLGLRSFCYAGSDNDLDNLIDFAFPNLNENMSDSTYITSRAILSTRNDWVDMINVKMIDRFQGEHMVYHSFDSAMDDPHNYYPPEFLNTLTPNGLPPHVLKLKIGCPVILLRNIDPANGLCNGTRLFKRKQFPVRLSFAMTVNKAQGQTIPNVGVYLPEPVFSHGQLYVALSRATARSNIKILVIPAVDGRKKSRKGVKKLPTVDCGTYTKNIVYKEEIPCEPRVEVVLIDDAFVERKWMECLFQPNAYLGDEVFIPINIRETHWYLAVIHARNMEIQVLDSLGSSQDRKDLTDSIKGLQRQIDMISQRKELKDHRWPDLQVASWPLREIDMGYAKQTDRMTCHTLGKKMAAILLSSDLNKRRECLLYKNEKEVDSGRPSDVEILENPTDSNKRKLLHVLDDSEVVYEDEEGPITQADMQRWFVDDWDKRATVKVSTDGCTNDFLMVGLSTKDMPVTKADSIDVLCDYIMAIEDDTTLERTWVRSFNPFKIEISVKDLQNILTTNQDMILRCFDMAVRLLANKESRRPKEEIINNRKHYMDMRFWVLMPWKFNGCHALFVIDHVKKHVTFIDFTPTQDWCKHMPYKRFAEAIIMASKKYKIAYSKKRSGWAEDIFKWEHTIQTGVTIDLRGYFLRTTFSAV</sequence>
<dbReference type="InterPro" id="IPR049163">
    <property type="entry name" value="Pif1-like_2B_dom"/>
</dbReference>
<dbReference type="ExpressionAtlas" id="A0A1D6Q756">
    <property type="expression patterns" value="baseline"/>
</dbReference>
<dbReference type="GO" id="GO:0043139">
    <property type="term" value="F:5'-3' DNA helicase activity"/>
    <property type="evidence" value="ECO:0007669"/>
    <property type="project" value="UniProtKB-EC"/>
</dbReference>
<dbReference type="eggNOG" id="KOG0895">
    <property type="taxonomic scope" value="Eukaryota"/>
</dbReference>
<dbReference type="GO" id="GO:0006508">
    <property type="term" value="P:proteolysis"/>
    <property type="evidence" value="ECO:0007669"/>
    <property type="project" value="UniProtKB-KW"/>
</dbReference>
<evidence type="ECO:0000259" key="7">
    <source>
        <dbReference type="Pfam" id="PF05970"/>
    </source>
</evidence>
<dbReference type="Pfam" id="PF02902">
    <property type="entry name" value="Peptidase_C48"/>
    <property type="match status" value="1"/>
</dbReference>
<feature type="domain" description="DNA helicase Pif1-like DEAD-box helicase" evidence="7">
    <location>
        <begin position="849"/>
        <end position="1037"/>
    </location>
</feature>
<evidence type="ECO:0000259" key="8">
    <source>
        <dbReference type="Pfam" id="PF14214"/>
    </source>
</evidence>
<dbReference type="EMBL" id="CM000780">
    <property type="protein sequence ID" value="AQK54319.1"/>
    <property type="molecule type" value="Genomic_DNA"/>
</dbReference>
<dbReference type="InParanoid" id="A0A1D6Q756"/>
<dbReference type="SMR" id="A0A1D6Q756"/>
<dbReference type="Pfam" id="PF05970">
    <property type="entry name" value="PIF1"/>
    <property type="match status" value="1"/>
</dbReference>
<accession>A0A1D6Q756</accession>
<feature type="domain" description="Helitron helicase-like" evidence="8">
    <location>
        <begin position="277"/>
        <end position="453"/>
    </location>
</feature>
<dbReference type="EC" id="5.6.2.3" evidence="4"/>
<dbReference type="InterPro" id="IPR010285">
    <property type="entry name" value="DNA_helicase_pif1-like_DEAD"/>
</dbReference>
<dbReference type="Gene3D" id="3.40.50.300">
    <property type="entry name" value="P-loop containing nucleotide triphosphate hydrolases"/>
    <property type="match status" value="2"/>
</dbReference>
<evidence type="ECO:0000256" key="5">
    <source>
        <dbReference type="SAM" id="MobiDB-lite"/>
    </source>
</evidence>
<keyword evidence="2" id="KW-0645">Protease</keyword>
<evidence type="ECO:0000313" key="10">
    <source>
        <dbReference type="EMBL" id="AQK54319.1"/>
    </source>
</evidence>
<dbReference type="Gene3D" id="3.40.395.10">
    <property type="entry name" value="Adenoviral Proteinase, Chain A"/>
    <property type="match status" value="1"/>
</dbReference>
<evidence type="ECO:0000256" key="3">
    <source>
        <dbReference type="ARBA" id="ARBA00022801"/>
    </source>
</evidence>
<dbReference type="SUPFAM" id="SSF52540">
    <property type="entry name" value="P-loop containing nucleoside triphosphate hydrolases"/>
    <property type="match status" value="2"/>
</dbReference>
<keyword evidence="4" id="KW-0234">DNA repair</keyword>
<evidence type="ECO:0000256" key="1">
    <source>
        <dbReference type="ARBA" id="ARBA00005234"/>
    </source>
</evidence>
<proteinExistence type="inferred from homology"/>
<comment type="catalytic activity">
    <reaction evidence="4">
        <text>ATP + H2O = ADP + phosphate + H(+)</text>
        <dbReference type="Rhea" id="RHEA:13065"/>
        <dbReference type="ChEBI" id="CHEBI:15377"/>
        <dbReference type="ChEBI" id="CHEBI:15378"/>
        <dbReference type="ChEBI" id="CHEBI:30616"/>
        <dbReference type="ChEBI" id="CHEBI:43474"/>
        <dbReference type="ChEBI" id="CHEBI:456216"/>
        <dbReference type="EC" id="5.6.2.3"/>
    </reaction>
</comment>
<keyword evidence="4" id="KW-0547">Nucleotide-binding</keyword>
<dbReference type="Pfam" id="PF14214">
    <property type="entry name" value="Helitron_like_N"/>
    <property type="match status" value="1"/>
</dbReference>
<gene>
    <name evidence="10" type="ORF">ZEAMMB73_Zm00001d051482</name>
</gene>
<feature type="region of interest" description="Disordered" evidence="5">
    <location>
        <begin position="137"/>
        <end position="164"/>
    </location>
</feature>
<comment type="similarity">
    <text evidence="1">Belongs to the peptidase C48 family.</text>
</comment>
<dbReference type="Pfam" id="PF21530">
    <property type="entry name" value="Pif1_2B_dom"/>
    <property type="match status" value="1"/>
</dbReference>
<keyword evidence="3 4" id="KW-0378">Hydrolase</keyword>
<dbReference type="InterPro" id="IPR025476">
    <property type="entry name" value="Helitron_helicase-like"/>
</dbReference>
<evidence type="ECO:0000259" key="9">
    <source>
        <dbReference type="Pfam" id="PF21530"/>
    </source>
</evidence>